<dbReference type="EMBL" id="FXUI01000010">
    <property type="protein sequence ID" value="SMP78008.1"/>
    <property type="molecule type" value="Genomic_DNA"/>
</dbReference>
<proteinExistence type="predicted"/>
<reference evidence="1 2" key="1">
    <citation type="submission" date="2017-05" db="EMBL/GenBank/DDBJ databases">
        <authorList>
            <person name="Varghese N."/>
            <person name="Submissions S."/>
        </authorList>
    </citation>
    <scope>NUCLEOTIDE SEQUENCE [LARGE SCALE GENOMIC DNA]</scope>
    <source>
        <strain evidence="1 2">SM16</strain>
    </source>
</reference>
<name>A0ABY1QQZ5_9SPHN</name>
<comment type="caution">
    <text evidence="1">The sequence shown here is derived from an EMBL/GenBank/DDBJ whole genome shotgun (WGS) entry which is preliminary data.</text>
</comment>
<organism evidence="1 2">
    <name type="scientific">Novosphingobium panipatense</name>
    <dbReference type="NCBI Taxonomy" id="428991"/>
    <lineage>
        <taxon>Bacteria</taxon>
        <taxon>Pseudomonadati</taxon>
        <taxon>Pseudomonadota</taxon>
        <taxon>Alphaproteobacteria</taxon>
        <taxon>Sphingomonadales</taxon>
        <taxon>Sphingomonadaceae</taxon>
        <taxon>Novosphingobium</taxon>
    </lineage>
</organism>
<sequence length="85" mass="9189">MTALAITVFFLAAFTSGIAMIATLREFAATALALRSELAGLSEPAEISWKAVERTQLPPLSPLRKRQVRWAGIRLDPHPGLECAA</sequence>
<accession>A0ABY1QQZ5</accession>
<evidence type="ECO:0000313" key="1">
    <source>
        <dbReference type="EMBL" id="SMP78008.1"/>
    </source>
</evidence>
<protein>
    <submittedName>
        <fullName evidence="1">Uncharacterized protein</fullName>
    </submittedName>
</protein>
<keyword evidence="2" id="KW-1185">Reference proteome</keyword>
<gene>
    <name evidence="1" type="ORF">SAMN06296065_11061</name>
</gene>
<dbReference type="Proteomes" id="UP001157910">
    <property type="component" value="Unassembled WGS sequence"/>
</dbReference>
<evidence type="ECO:0000313" key="2">
    <source>
        <dbReference type="Proteomes" id="UP001157910"/>
    </source>
</evidence>